<protein>
    <submittedName>
        <fullName evidence="1">Bacterioferritin</fullName>
    </submittedName>
</protein>
<sequence length="167" mass="18576">MKPADPRVVTLLNEALTLELTVVNAYFLHARMLDNWGLPRLGKVFYDLSIGEMKDADELIERILMFDGHPNVQKLNNIQIGENAVEMLELALASEIVAVKQFNAAAAECHELGDHATASVFEEMARDEERHADWFEAQLDACARGDGELPGPAGRRGRQPRLTLPGR</sequence>
<evidence type="ECO:0000313" key="1">
    <source>
        <dbReference type="EMBL" id="UUZ43680.1"/>
    </source>
</evidence>
<gene>
    <name evidence="1" type="primary">bfr</name>
    <name evidence="1" type="ORF">LP422_12390</name>
</gene>
<proteinExistence type="predicted"/>
<reference evidence="1" key="1">
    <citation type="submission" date="2021-11" db="EMBL/GenBank/DDBJ databases">
        <title>Study of the species diversity of bacterial strains isolated from a unique natural object - Shulgan-Tash cave (Bashkiria).</title>
        <authorList>
            <person name="Sazanova A.L."/>
            <person name="Chirak E.R."/>
            <person name="Safronova V.I."/>
        </authorList>
    </citation>
    <scope>NUCLEOTIDE SEQUENCE</scope>
    <source>
        <strain evidence="1">P1</strain>
    </source>
</reference>
<evidence type="ECO:0000313" key="2">
    <source>
        <dbReference type="Proteomes" id="UP001059663"/>
    </source>
</evidence>
<dbReference type="Proteomes" id="UP001059663">
    <property type="component" value="Chromosome"/>
</dbReference>
<organism evidence="1 2">
    <name type="scientific">Janibacter limosus</name>
    <dbReference type="NCBI Taxonomy" id="53458"/>
    <lineage>
        <taxon>Bacteria</taxon>
        <taxon>Bacillati</taxon>
        <taxon>Actinomycetota</taxon>
        <taxon>Actinomycetes</taxon>
        <taxon>Micrococcales</taxon>
        <taxon>Intrasporangiaceae</taxon>
        <taxon>Janibacter</taxon>
    </lineage>
</organism>
<name>A0AC61U106_9MICO</name>
<dbReference type="EMBL" id="CP087977">
    <property type="protein sequence ID" value="UUZ43680.1"/>
    <property type="molecule type" value="Genomic_DNA"/>
</dbReference>
<accession>A0AC61U106</accession>